<keyword evidence="2 6" id="KW-0812">Transmembrane</keyword>
<dbReference type="Pfam" id="PF13520">
    <property type="entry name" value="AA_permease_2"/>
    <property type="match status" value="1"/>
</dbReference>
<feature type="region of interest" description="Disordered" evidence="5">
    <location>
        <begin position="654"/>
        <end position="679"/>
    </location>
</feature>
<evidence type="ECO:0000313" key="8">
    <source>
        <dbReference type="Proteomes" id="UP000515947"/>
    </source>
</evidence>
<dbReference type="InterPro" id="IPR053153">
    <property type="entry name" value="APC_K+_Transporter"/>
</dbReference>
<evidence type="ECO:0000256" key="5">
    <source>
        <dbReference type="SAM" id="MobiDB-lite"/>
    </source>
</evidence>
<dbReference type="GO" id="GO:0022857">
    <property type="term" value="F:transmembrane transporter activity"/>
    <property type="evidence" value="ECO:0007669"/>
    <property type="project" value="InterPro"/>
</dbReference>
<keyword evidence="8" id="KW-1185">Reference proteome</keyword>
<evidence type="ECO:0000256" key="2">
    <source>
        <dbReference type="ARBA" id="ARBA00022692"/>
    </source>
</evidence>
<sequence length="679" mass="73455">MGVRDVSKRILVGQKLRSTQLGETLLPKRIALPVFASDALSSVAYAPDEVFIMLGVAGVAAYSWSWKIALLVALVMLTVVASYRQTVHAYPSGGGDYEVATVNLGRTAGMTVASALLVDYVLTVAVSISSGADYAAAALPALRGHEVLVASVAVTVLAALNLRGVRESGTFFAFPTYFFMAAILGMCAWGLFRLLTGSLPMAESADLQVVPQPGWEQPLTTLGLVFLLSRAFSSGCAALTGVEAISNGVPAFRKPKSRNAATTLLLLGGIAVTMIVSVVVLAYQMGVRYVDPDDIERLRTATGAALPADYHQRVVIAQIAHAVFDHFTPGFYFVVVMTGIVLVLAANTAFNGFPVLGSILAQDGLAPRQLGARGDRLAYSNGIVFLAVMAIVLIVAFDAQTTRLIQLYIVGVFVSFNLSQLGMIRHWTRLLGTETDPAARRSMMRSRAINTFGLGMTAVVLVIVLITKFLAGAWITILAMTCFFAIMQGISRHYAKVASELSVAEEDQVLPTRVHAIVLVSKVHKPTMRALAYSKAARPNVLEAVMVDSDPALTARVLEEWDDRGIDVPLKVLYSPYREIIKPIVDYTRSVRDANPRGVVAVYIPEYVVGRWWEQLLHNQTALRLKGRLLFMPGVMVISVPYQLQSSTLAKERVDRELAKPRPGDLRRGVISKPPDGPQ</sequence>
<evidence type="ECO:0000256" key="4">
    <source>
        <dbReference type="ARBA" id="ARBA00023136"/>
    </source>
</evidence>
<dbReference type="Proteomes" id="UP000515947">
    <property type="component" value="Chromosome"/>
</dbReference>
<feature type="compositionally biased region" description="Basic and acidic residues" evidence="5">
    <location>
        <begin position="654"/>
        <end position="668"/>
    </location>
</feature>
<evidence type="ECO:0000256" key="3">
    <source>
        <dbReference type="ARBA" id="ARBA00022989"/>
    </source>
</evidence>
<evidence type="ECO:0000256" key="6">
    <source>
        <dbReference type="SAM" id="Phobius"/>
    </source>
</evidence>
<feature type="transmembrane region" description="Helical" evidence="6">
    <location>
        <begin position="263"/>
        <end position="283"/>
    </location>
</feature>
<dbReference type="AlphaFoldDB" id="A0A7G9RBK2"/>
<accession>A0A7G9RBK2</accession>
<feature type="transmembrane region" description="Helical" evidence="6">
    <location>
        <begin position="472"/>
        <end position="490"/>
    </location>
</feature>
<dbReference type="KEGG" id="nmes:H9L09_00190"/>
<dbReference type="Gene3D" id="1.20.1740.10">
    <property type="entry name" value="Amino acid/polyamine transporter I"/>
    <property type="match status" value="1"/>
</dbReference>
<comment type="subcellular location">
    <subcellularLocation>
        <location evidence="1">Membrane</location>
        <topology evidence="1">Multi-pass membrane protein</topology>
    </subcellularLocation>
</comment>
<name>A0A7G9RBK2_9ACTN</name>
<feature type="transmembrane region" description="Helical" evidence="6">
    <location>
        <begin position="177"/>
        <end position="199"/>
    </location>
</feature>
<feature type="transmembrane region" description="Helical" evidence="6">
    <location>
        <begin position="104"/>
        <end position="128"/>
    </location>
</feature>
<proteinExistence type="predicted"/>
<keyword evidence="4 6" id="KW-0472">Membrane</keyword>
<feature type="transmembrane region" description="Helical" evidence="6">
    <location>
        <begin position="331"/>
        <end position="356"/>
    </location>
</feature>
<dbReference type="InterPro" id="IPR002293">
    <property type="entry name" value="AA/rel_permease1"/>
</dbReference>
<feature type="transmembrane region" description="Helical" evidence="6">
    <location>
        <begin position="448"/>
        <end position="466"/>
    </location>
</feature>
<dbReference type="PANTHER" id="PTHR47704:SF1">
    <property type="entry name" value="POTASSIUM TRANSPORTER KIMA"/>
    <property type="match status" value="1"/>
</dbReference>
<reference evidence="7 8" key="1">
    <citation type="submission" date="2020-08" db="EMBL/GenBank/DDBJ databases">
        <title>Genome sequence of Nocardioides mesophilus KACC 16243T.</title>
        <authorList>
            <person name="Hyun D.-W."/>
            <person name="Bae J.-W."/>
        </authorList>
    </citation>
    <scope>NUCLEOTIDE SEQUENCE [LARGE SCALE GENOMIC DNA]</scope>
    <source>
        <strain evidence="7 8">KACC 16243</strain>
    </source>
</reference>
<protein>
    <submittedName>
        <fullName evidence="7">APC family permease</fullName>
    </submittedName>
</protein>
<feature type="transmembrane region" description="Helical" evidence="6">
    <location>
        <begin position="405"/>
        <end position="427"/>
    </location>
</feature>
<dbReference type="GO" id="GO:0016020">
    <property type="term" value="C:membrane"/>
    <property type="evidence" value="ECO:0007669"/>
    <property type="project" value="UniProtKB-SubCell"/>
</dbReference>
<evidence type="ECO:0000313" key="7">
    <source>
        <dbReference type="EMBL" id="QNN52977.1"/>
    </source>
</evidence>
<dbReference type="PANTHER" id="PTHR47704">
    <property type="entry name" value="POTASSIUM TRANSPORTER KIMA"/>
    <property type="match status" value="1"/>
</dbReference>
<feature type="transmembrane region" description="Helical" evidence="6">
    <location>
        <begin position="148"/>
        <end position="165"/>
    </location>
</feature>
<evidence type="ECO:0000256" key="1">
    <source>
        <dbReference type="ARBA" id="ARBA00004141"/>
    </source>
</evidence>
<dbReference type="RefSeq" id="WP_187578819.1">
    <property type="nucleotide sequence ID" value="NZ_CP060713.1"/>
</dbReference>
<organism evidence="7 8">
    <name type="scientific">Nocardioides mesophilus</name>
    <dbReference type="NCBI Taxonomy" id="433659"/>
    <lineage>
        <taxon>Bacteria</taxon>
        <taxon>Bacillati</taxon>
        <taxon>Actinomycetota</taxon>
        <taxon>Actinomycetes</taxon>
        <taxon>Propionibacteriales</taxon>
        <taxon>Nocardioidaceae</taxon>
        <taxon>Nocardioides</taxon>
    </lineage>
</organism>
<gene>
    <name evidence="7" type="ORF">H9L09_00190</name>
</gene>
<keyword evidence="3 6" id="KW-1133">Transmembrane helix</keyword>
<feature type="transmembrane region" description="Helical" evidence="6">
    <location>
        <begin position="377"/>
        <end position="399"/>
    </location>
</feature>
<dbReference type="EMBL" id="CP060713">
    <property type="protein sequence ID" value="QNN52977.1"/>
    <property type="molecule type" value="Genomic_DNA"/>
</dbReference>
<feature type="transmembrane region" description="Helical" evidence="6">
    <location>
        <begin position="64"/>
        <end position="83"/>
    </location>
</feature>